<feature type="compositionally biased region" description="Polar residues" evidence="6">
    <location>
        <begin position="30"/>
        <end position="40"/>
    </location>
</feature>
<evidence type="ECO:0000313" key="8">
    <source>
        <dbReference type="EMBL" id="KAF5750781.1"/>
    </source>
</evidence>
<dbReference type="InterPro" id="IPR015187">
    <property type="entry name" value="BRCA2_OB_1"/>
</dbReference>
<sequence>MSTWQIFSDAGKNYRWEPTGRVVPSKPQDDQNGAQVQPHDSSCRFPSMVDLLLQGCSKLLEDADEGNAGNSPIFRSGLGKSVVLKQSSIAKALSVLRDDDNDFGAINKGAEDAGENLCDLPNSLFHTGSGRTVNISSAGLFRAKKLLGLEEGDLQDKYEGFEHVRTPSINNKPYGWQNFLHLETSKDTNTIWIDSKSVSGASLNSTAGFMRRLSENEFDVNFMQSNTNDKSTKPPPIKFQTAGGRSLSVSNDALQRARSLLGDLEVGILSNEGDPNDPSLLFNERKTFDGTSSNKENEFCTPFNLLGTARGKHIPGVFTSPLRSSSKQGRSLVDSRNVISRSNLIKKFDEADHSFCELDSNASTVQQPLSNTNCAPNTPINDSRESCNGSKINQGGSLSGRPLVDISNRIDTAHTRSEKKRFGNRSSISPFKRPRSSKFCTPLKKDALYVSNGLSTLSSENSCRKRVVSTKYPFQAPRKSIKEYLGVPQLNQSMLEHLPEKVRWIKANNSSEYLFFDESGINCIGAEAFLHMLAQAGASMQHVSKEWVANHYKWIVWKLACYERYCPDNSAVKFLSVSNVLEELKYRYEREVNYGHRSAIKRILDGDALPSSMMVLCISAIYANNEHTIEAHPMALNVAENINVAKVELTDGWYSVDALLDVPLSKQLAFRKLSVGQKLRLWGAGLCGWAGPVSPLEASKTANLSLHINGTYRAHWAARLGFCKCVAAPLAFRCIKSNGGPVPCTLVGVTRIYPVLFKEKLSNGGSIVRSENMETKMVQLNNQRRSTVVEGILSEFQRETQSSHINNNSDGEEGARIFKMLEAAAEPELLMAEMSSEKLSLLASYQAKLEVTRQSDLEKSIKKALEDAGLGEREVTPFVRVRVVGVTSRTYQGKSSPKEGLITIWNPTEKQLKDLVEGQAYVIAGLAPVHSESDVLYLQGRGSTTTWQLLSALGSQQFDSFRPFFNPRKSVLLSNLGEVPFSSEFDIAALIVHVGEVYMTANQKKQWVFVTDASISEILSEEILNSLLAICFCSPYVEEDSVAPINSNLVGTTVGFYNLIKRAKDQRNNLWVAEATENSTYSFNFETPIHSHLKIAAASAQKWAKISHFIINKLKEKVISIIGDGNG</sequence>
<evidence type="ECO:0000313" key="9">
    <source>
        <dbReference type="Proteomes" id="UP000593562"/>
    </source>
</evidence>
<dbReference type="Proteomes" id="UP000593562">
    <property type="component" value="Unassembled WGS sequence"/>
</dbReference>
<keyword evidence="9" id="KW-1185">Reference proteome</keyword>
<dbReference type="EMBL" id="JAAARO010000003">
    <property type="protein sequence ID" value="KAF5750781.1"/>
    <property type="molecule type" value="Genomic_DNA"/>
</dbReference>
<dbReference type="Pfam" id="PF09169">
    <property type="entry name" value="BRCA-2_helical"/>
    <property type="match status" value="1"/>
</dbReference>
<dbReference type="SUPFAM" id="SSF50249">
    <property type="entry name" value="Nucleic acid-binding proteins"/>
    <property type="match status" value="3"/>
</dbReference>
<evidence type="ECO:0000259" key="7">
    <source>
        <dbReference type="SMART" id="SM01341"/>
    </source>
</evidence>
<dbReference type="SMART" id="SM01341">
    <property type="entry name" value="Tower"/>
    <property type="match status" value="1"/>
</dbReference>
<dbReference type="InterPro" id="IPR036315">
    <property type="entry name" value="BRCA2_hlx_sf"/>
</dbReference>
<feature type="region of interest" description="Disordered" evidence="6">
    <location>
        <begin position="17"/>
        <end position="40"/>
    </location>
</feature>
<proteinExistence type="predicted"/>
<keyword evidence="5" id="KW-0234">DNA repair</keyword>
<evidence type="ECO:0000256" key="1">
    <source>
        <dbReference type="ARBA" id="ARBA00022737"/>
    </source>
</evidence>
<evidence type="ECO:0000256" key="2">
    <source>
        <dbReference type="ARBA" id="ARBA00022763"/>
    </source>
</evidence>
<dbReference type="GO" id="GO:0006355">
    <property type="term" value="P:regulation of DNA-templated transcription"/>
    <property type="evidence" value="ECO:0007669"/>
    <property type="project" value="TreeGrafter"/>
</dbReference>
<feature type="region of interest" description="Disordered" evidence="6">
    <location>
        <begin position="376"/>
        <end position="403"/>
    </location>
</feature>
<keyword evidence="2" id="KW-0227">DNA damage</keyword>
<feature type="compositionally biased region" description="Polar residues" evidence="6">
    <location>
        <begin position="376"/>
        <end position="396"/>
    </location>
</feature>
<reference evidence="8 9" key="1">
    <citation type="journal article" date="2020" name="Nat. Commun.">
        <title>Genome of Tripterygium wilfordii and identification of cytochrome P450 involved in triptolide biosynthesis.</title>
        <authorList>
            <person name="Tu L."/>
            <person name="Su P."/>
            <person name="Zhang Z."/>
            <person name="Gao L."/>
            <person name="Wang J."/>
            <person name="Hu T."/>
            <person name="Zhou J."/>
            <person name="Zhang Y."/>
            <person name="Zhao Y."/>
            <person name="Liu Y."/>
            <person name="Song Y."/>
            <person name="Tong Y."/>
            <person name="Lu Y."/>
            <person name="Yang J."/>
            <person name="Xu C."/>
            <person name="Jia M."/>
            <person name="Peters R.J."/>
            <person name="Huang L."/>
            <person name="Gao W."/>
        </authorList>
    </citation>
    <scope>NUCLEOTIDE SEQUENCE [LARGE SCALE GENOMIC DNA]</scope>
    <source>
        <strain evidence="9">cv. XIE 37</strain>
        <tissue evidence="8">Leaf</tissue>
    </source>
</reference>
<dbReference type="Pfam" id="PF09103">
    <property type="entry name" value="BRCA-2_OB1"/>
    <property type="match status" value="1"/>
</dbReference>
<dbReference type="FunFam" id="2.40.50.140:FF:000262">
    <property type="entry name" value="Protein BREAST CANCER SUSCEPTIBILITY 2 homolog B"/>
    <property type="match status" value="1"/>
</dbReference>
<dbReference type="FunCoup" id="A0A7J7DWV8">
    <property type="interactions" value="326"/>
</dbReference>
<dbReference type="InterPro" id="IPR015525">
    <property type="entry name" value="BRCA2"/>
</dbReference>
<dbReference type="InterPro" id="IPR015252">
    <property type="entry name" value="BRCA2_hlx"/>
</dbReference>
<organism evidence="8 9">
    <name type="scientific">Tripterygium wilfordii</name>
    <name type="common">Thunder God vine</name>
    <dbReference type="NCBI Taxonomy" id="458696"/>
    <lineage>
        <taxon>Eukaryota</taxon>
        <taxon>Viridiplantae</taxon>
        <taxon>Streptophyta</taxon>
        <taxon>Embryophyta</taxon>
        <taxon>Tracheophyta</taxon>
        <taxon>Spermatophyta</taxon>
        <taxon>Magnoliopsida</taxon>
        <taxon>eudicotyledons</taxon>
        <taxon>Gunneridae</taxon>
        <taxon>Pentapetalae</taxon>
        <taxon>rosids</taxon>
        <taxon>fabids</taxon>
        <taxon>Celastrales</taxon>
        <taxon>Celastraceae</taxon>
        <taxon>Tripterygium</taxon>
    </lineage>
</organism>
<protein>
    <submittedName>
        <fullName evidence="8">Protein BREAST CANCER SUSCEPTIBILITY 2 B isoform X2</fullName>
    </submittedName>
</protein>
<name>A0A7J7DWV8_TRIWF</name>
<dbReference type="InParanoid" id="A0A7J7DWV8"/>
<keyword evidence="1" id="KW-0677">Repeat</keyword>
<dbReference type="SUPFAM" id="SSF81872">
    <property type="entry name" value="BRCA2 helical domain"/>
    <property type="match status" value="1"/>
</dbReference>
<dbReference type="InterPro" id="IPR015205">
    <property type="entry name" value="Tower_dom"/>
</dbReference>
<comment type="caution">
    <text evidence="8">The sequence shown here is derived from an EMBL/GenBank/DDBJ whole genome shotgun (WGS) entry which is preliminary data.</text>
</comment>
<evidence type="ECO:0000256" key="5">
    <source>
        <dbReference type="ARBA" id="ARBA00023204"/>
    </source>
</evidence>
<dbReference type="SUPFAM" id="SSF81878">
    <property type="entry name" value="BRCA2 tower domain"/>
    <property type="match status" value="1"/>
</dbReference>
<dbReference type="PROSITE" id="PS50138">
    <property type="entry name" value="BRCA2_REPEAT"/>
    <property type="match status" value="1"/>
</dbReference>
<dbReference type="GO" id="GO:0000724">
    <property type="term" value="P:double-strand break repair via homologous recombination"/>
    <property type="evidence" value="ECO:0007669"/>
    <property type="project" value="InterPro"/>
</dbReference>
<dbReference type="InterPro" id="IPR012340">
    <property type="entry name" value="NA-bd_OB-fold"/>
</dbReference>
<dbReference type="PANTHER" id="PTHR11289">
    <property type="entry name" value="BREAST CANCER TYPE 2 SUSCEPTIBILITY PROTEIN BRCA2"/>
    <property type="match status" value="1"/>
</dbReference>
<dbReference type="Gene3D" id="2.40.50.140">
    <property type="entry name" value="Nucleic acid-binding proteins"/>
    <property type="match status" value="4"/>
</dbReference>
<feature type="domain" description="Tower" evidence="7">
    <location>
        <begin position="758"/>
        <end position="799"/>
    </location>
</feature>
<keyword evidence="4" id="KW-0233">DNA recombination</keyword>
<evidence type="ECO:0000256" key="6">
    <source>
        <dbReference type="SAM" id="MobiDB-lite"/>
    </source>
</evidence>
<keyword evidence="3" id="KW-0238">DNA-binding</keyword>
<dbReference type="AlphaFoldDB" id="A0A7J7DWV8"/>
<dbReference type="GO" id="GO:0003677">
    <property type="term" value="F:DNA binding"/>
    <property type="evidence" value="ECO:0007669"/>
    <property type="project" value="UniProtKB-KW"/>
</dbReference>
<dbReference type="InterPro" id="IPR002093">
    <property type="entry name" value="BRCA2_repeat"/>
</dbReference>
<dbReference type="CDD" id="cd04493">
    <property type="entry name" value="BRCA2DBD_OB1"/>
    <property type="match status" value="1"/>
</dbReference>
<evidence type="ECO:0000256" key="4">
    <source>
        <dbReference type="ARBA" id="ARBA00023172"/>
    </source>
</evidence>
<gene>
    <name evidence="8" type="ORF">HS088_TW03G01121</name>
</gene>
<evidence type="ECO:0000256" key="3">
    <source>
        <dbReference type="ARBA" id="ARBA00023125"/>
    </source>
</evidence>
<dbReference type="PANTHER" id="PTHR11289:SF0">
    <property type="entry name" value="BREAST CANCER TYPE 2 SUSCEPTIBILITY PROTEIN"/>
    <property type="match status" value="1"/>
</dbReference>
<accession>A0A7J7DWV8</accession>
<dbReference type="Pfam" id="PF00634">
    <property type="entry name" value="BRCA2"/>
    <property type="match status" value="2"/>
</dbReference>